<evidence type="ECO:0000256" key="4">
    <source>
        <dbReference type="ARBA" id="ARBA00023235"/>
    </source>
</evidence>
<evidence type="ECO:0000256" key="3">
    <source>
        <dbReference type="ARBA" id="ARBA00023110"/>
    </source>
</evidence>
<dbReference type="OrthoDB" id="9814548at2"/>
<evidence type="ECO:0000256" key="2">
    <source>
        <dbReference type="ARBA" id="ARBA00006577"/>
    </source>
</evidence>
<dbReference type="InterPro" id="IPR000774">
    <property type="entry name" value="PPIase_FKBP_N"/>
</dbReference>
<comment type="catalytic activity">
    <reaction evidence="1 5 6">
        <text>[protein]-peptidylproline (omega=180) = [protein]-peptidylproline (omega=0)</text>
        <dbReference type="Rhea" id="RHEA:16237"/>
        <dbReference type="Rhea" id="RHEA-COMP:10747"/>
        <dbReference type="Rhea" id="RHEA-COMP:10748"/>
        <dbReference type="ChEBI" id="CHEBI:83833"/>
        <dbReference type="ChEBI" id="CHEBI:83834"/>
        <dbReference type="EC" id="5.2.1.8"/>
    </reaction>
</comment>
<evidence type="ECO:0000313" key="8">
    <source>
        <dbReference type="EMBL" id="TCK08182.1"/>
    </source>
</evidence>
<dbReference type="SUPFAM" id="SSF54534">
    <property type="entry name" value="FKBP-like"/>
    <property type="match status" value="1"/>
</dbReference>
<dbReference type="EC" id="5.2.1.8" evidence="6"/>
<keyword evidence="9" id="KW-1185">Reference proteome</keyword>
<name>A0A4R1GV37_9GAMM</name>
<comment type="caution">
    <text evidence="8">The sequence shown here is derived from an EMBL/GenBank/DDBJ whole genome shotgun (WGS) entry which is preliminary data.</text>
</comment>
<dbReference type="InterPro" id="IPR001179">
    <property type="entry name" value="PPIase_FKBP_dom"/>
</dbReference>
<dbReference type="GO" id="GO:0003755">
    <property type="term" value="F:peptidyl-prolyl cis-trans isomerase activity"/>
    <property type="evidence" value="ECO:0007669"/>
    <property type="project" value="UniProtKB-UniRule"/>
</dbReference>
<evidence type="ECO:0000259" key="7">
    <source>
        <dbReference type="PROSITE" id="PS50059"/>
    </source>
</evidence>
<accession>A0A4R1GV37</accession>
<dbReference type="PROSITE" id="PS50059">
    <property type="entry name" value="FKBP_PPIASE"/>
    <property type="match status" value="1"/>
</dbReference>
<evidence type="ECO:0000313" key="9">
    <source>
        <dbReference type="Proteomes" id="UP000294546"/>
    </source>
</evidence>
<dbReference type="AlphaFoldDB" id="A0A4R1GV37"/>
<keyword evidence="3 5" id="KW-0697">Rotamase</keyword>
<organism evidence="8 9">
    <name type="scientific">Marinobacterium mangrovicola</name>
    <dbReference type="NCBI Taxonomy" id="1476959"/>
    <lineage>
        <taxon>Bacteria</taxon>
        <taxon>Pseudomonadati</taxon>
        <taxon>Pseudomonadota</taxon>
        <taxon>Gammaproteobacteria</taxon>
        <taxon>Oceanospirillales</taxon>
        <taxon>Oceanospirillaceae</taxon>
        <taxon>Marinobacterium</taxon>
    </lineage>
</organism>
<dbReference type="PANTHER" id="PTHR43811">
    <property type="entry name" value="FKBP-TYPE PEPTIDYL-PROLYL CIS-TRANS ISOMERASE FKPA"/>
    <property type="match status" value="1"/>
</dbReference>
<sequence length="184" mass="20032">MGLAMRYSRRWLRSGAVLCLSAAVLMLNGCGEDPEEERFRQELLDKALNDDTRRAGDAFLAENAKASGVEVKPSGLQYKVLREGEGASPGPQDVVVVHYEGTNIDGEVFDSSYKRGEPARFPLNQVIRGWSEGLMDMKPGGERMLYLPADLAYGARSPSPAIPANSALIFKVELLEVQNAATGE</sequence>
<evidence type="ECO:0000256" key="1">
    <source>
        <dbReference type="ARBA" id="ARBA00000971"/>
    </source>
</evidence>
<dbReference type="Proteomes" id="UP000294546">
    <property type="component" value="Unassembled WGS sequence"/>
</dbReference>
<protein>
    <recommendedName>
        <fullName evidence="6">Peptidyl-prolyl cis-trans isomerase</fullName>
        <ecNumber evidence="6">5.2.1.8</ecNumber>
    </recommendedName>
</protein>
<evidence type="ECO:0000256" key="5">
    <source>
        <dbReference type="PROSITE-ProRule" id="PRU00277"/>
    </source>
</evidence>
<dbReference type="Pfam" id="PF00254">
    <property type="entry name" value="FKBP_C"/>
    <property type="match status" value="1"/>
</dbReference>
<comment type="similarity">
    <text evidence="2 6">Belongs to the FKBP-type PPIase family.</text>
</comment>
<dbReference type="FunFam" id="3.10.50.40:FF:000006">
    <property type="entry name" value="Peptidyl-prolyl cis-trans isomerase"/>
    <property type="match status" value="1"/>
</dbReference>
<proteinExistence type="inferred from homology"/>
<dbReference type="Gene3D" id="3.10.50.40">
    <property type="match status" value="1"/>
</dbReference>
<dbReference type="Pfam" id="PF01346">
    <property type="entry name" value="FKBP_N"/>
    <property type="match status" value="1"/>
</dbReference>
<dbReference type="InterPro" id="IPR046357">
    <property type="entry name" value="PPIase_dom_sf"/>
</dbReference>
<dbReference type="EMBL" id="SMFU01000007">
    <property type="protein sequence ID" value="TCK08182.1"/>
    <property type="molecule type" value="Genomic_DNA"/>
</dbReference>
<dbReference type="PANTHER" id="PTHR43811:SF19">
    <property type="entry name" value="39 KDA FK506-BINDING NUCLEAR PROTEIN"/>
    <property type="match status" value="1"/>
</dbReference>
<dbReference type="GO" id="GO:0006457">
    <property type="term" value="P:protein folding"/>
    <property type="evidence" value="ECO:0007669"/>
    <property type="project" value="InterPro"/>
</dbReference>
<feature type="domain" description="PPIase FKBP-type" evidence="7">
    <location>
        <begin position="92"/>
        <end position="178"/>
    </location>
</feature>
<reference evidence="8 9" key="1">
    <citation type="submission" date="2019-03" db="EMBL/GenBank/DDBJ databases">
        <title>Genomic Encyclopedia of Archaeal and Bacterial Type Strains, Phase II (KMG-II): from individual species to whole genera.</title>
        <authorList>
            <person name="Goeker M."/>
        </authorList>
    </citation>
    <scope>NUCLEOTIDE SEQUENCE [LARGE SCALE GENOMIC DNA]</scope>
    <source>
        <strain evidence="8 9">DSM 27697</strain>
    </source>
</reference>
<evidence type="ECO:0000256" key="6">
    <source>
        <dbReference type="RuleBase" id="RU003915"/>
    </source>
</evidence>
<keyword evidence="4 5" id="KW-0413">Isomerase</keyword>
<gene>
    <name evidence="8" type="ORF">CLV83_0256</name>
</gene>